<dbReference type="Pfam" id="PF00512">
    <property type="entry name" value="HisKA"/>
    <property type="match status" value="1"/>
</dbReference>
<dbReference type="SUPFAM" id="SSF47384">
    <property type="entry name" value="Homodimeric domain of signal transducing histidine kinase"/>
    <property type="match status" value="1"/>
</dbReference>
<keyword evidence="8" id="KW-0547">Nucleotide-binding</keyword>
<keyword evidence="14" id="KW-0175">Coiled coil</keyword>
<dbReference type="InterPro" id="IPR036890">
    <property type="entry name" value="HATPase_C_sf"/>
</dbReference>
<evidence type="ECO:0000256" key="5">
    <source>
        <dbReference type="ARBA" id="ARBA00022553"/>
    </source>
</evidence>
<dbReference type="CDD" id="cd00082">
    <property type="entry name" value="HisKA"/>
    <property type="match status" value="1"/>
</dbReference>
<dbReference type="GO" id="GO:0005886">
    <property type="term" value="C:plasma membrane"/>
    <property type="evidence" value="ECO:0007669"/>
    <property type="project" value="UniProtKB-SubCell"/>
</dbReference>
<dbReference type="Gene3D" id="1.10.287.130">
    <property type="match status" value="1"/>
</dbReference>
<proteinExistence type="predicted"/>
<evidence type="ECO:0000256" key="4">
    <source>
        <dbReference type="ARBA" id="ARBA00022475"/>
    </source>
</evidence>
<gene>
    <name evidence="17" type="ORF">IAB70_07430</name>
</gene>
<feature type="transmembrane region" description="Helical" evidence="15">
    <location>
        <begin position="240"/>
        <end position="273"/>
    </location>
</feature>
<keyword evidence="10" id="KW-0067">ATP-binding</keyword>
<evidence type="ECO:0000259" key="16">
    <source>
        <dbReference type="PROSITE" id="PS50109"/>
    </source>
</evidence>
<dbReference type="SMART" id="SM00388">
    <property type="entry name" value="HisKA"/>
    <property type="match status" value="1"/>
</dbReference>
<evidence type="ECO:0000256" key="14">
    <source>
        <dbReference type="SAM" id="Coils"/>
    </source>
</evidence>
<evidence type="ECO:0000256" key="13">
    <source>
        <dbReference type="ARBA" id="ARBA00023136"/>
    </source>
</evidence>
<keyword evidence="9 17" id="KW-0418">Kinase</keyword>
<dbReference type="Gene3D" id="3.30.565.10">
    <property type="entry name" value="Histidine kinase-like ATPase, C-terminal domain"/>
    <property type="match status" value="1"/>
</dbReference>
<evidence type="ECO:0000256" key="2">
    <source>
        <dbReference type="ARBA" id="ARBA00004651"/>
    </source>
</evidence>
<dbReference type="InterPro" id="IPR005467">
    <property type="entry name" value="His_kinase_dom"/>
</dbReference>
<evidence type="ECO:0000256" key="11">
    <source>
        <dbReference type="ARBA" id="ARBA00022989"/>
    </source>
</evidence>
<dbReference type="InterPro" id="IPR036097">
    <property type="entry name" value="HisK_dim/P_sf"/>
</dbReference>
<dbReference type="InterPro" id="IPR003661">
    <property type="entry name" value="HisK_dim/P_dom"/>
</dbReference>
<evidence type="ECO:0000256" key="6">
    <source>
        <dbReference type="ARBA" id="ARBA00022679"/>
    </source>
</evidence>
<evidence type="ECO:0000313" key="17">
    <source>
        <dbReference type="EMBL" id="HIU52418.1"/>
    </source>
</evidence>
<keyword evidence="11 15" id="KW-1133">Transmembrane helix</keyword>
<feature type="transmembrane region" description="Helical" evidence="15">
    <location>
        <begin position="143"/>
        <end position="168"/>
    </location>
</feature>
<evidence type="ECO:0000256" key="9">
    <source>
        <dbReference type="ARBA" id="ARBA00022777"/>
    </source>
</evidence>
<dbReference type="Pfam" id="PF02518">
    <property type="entry name" value="HATPase_c"/>
    <property type="match status" value="1"/>
</dbReference>
<reference evidence="17" key="2">
    <citation type="journal article" date="2021" name="PeerJ">
        <title>Extensive microbial diversity within the chicken gut microbiome revealed by metagenomics and culture.</title>
        <authorList>
            <person name="Gilroy R."/>
            <person name="Ravi A."/>
            <person name="Getino M."/>
            <person name="Pursley I."/>
            <person name="Horton D.L."/>
            <person name="Alikhan N.F."/>
            <person name="Baker D."/>
            <person name="Gharbi K."/>
            <person name="Hall N."/>
            <person name="Watson M."/>
            <person name="Adriaenssens E.M."/>
            <person name="Foster-Nyarko E."/>
            <person name="Jarju S."/>
            <person name="Secka A."/>
            <person name="Antonio M."/>
            <person name="Oren A."/>
            <person name="Chaudhuri R.R."/>
            <person name="La Ragione R."/>
            <person name="Hildebrand F."/>
            <person name="Pallen M.J."/>
        </authorList>
    </citation>
    <scope>NUCLEOTIDE SEQUENCE</scope>
    <source>
        <strain evidence="17">CHK195-15760</strain>
    </source>
</reference>
<dbReference type="PANTHER" id="PTHR45528">
    <property type="entry name" value="SENSOR HISTIDINE KINASE CPXA"/>
    <property type="match status" value="1"/>
</dbReference>
<evidence type="ECO:0000256" key="12">
    <source>
        <dbReference type="ARBA" id="ARBA00023012"/>
    </source>
</evidence>
<name>A0A9D1SAH1_9FIRM</name>
<evidence type="ECO:0000256" key="8">
    <source>
        <dbReference type="ARBA" id="ARBA00022741"/>
    </source>
</evidence>
<keyword evidence="7 15" id="KW-0812">Transmembrane</keyword>
<keyword evidence="4" id="KW-1003">Cell membrane</keyword>
<dbReference type="PROSITE" id="PS50109">
    <property type="entry name" value="HIS_KIN"/>
    <property type="match status" value="1"/>
</dbReference>
<evidence type="ECO:0000256" key="10">
    <source>
        <dbReference type="ARBA" id="ARBA00022840"/>
    </source>
</evidence>
<evidence type="ECO:0000256" key="3">
    <source>
        <dbReference type="ARBA" id="ARBA00012438"/>
    </source>
</evidence>
<dbReference type="EMBL" id="DVNH01000062">
    <property type="protein sequence ID" value="HIU52418.1"/>
    <property type="molecule type" value="Genomic_DNA"/>
</dbReference>
<dbReference type="GO" id="GO:0005524">
    <property type="term" value="F:ATP binding"/>
    <property type="evidence" value="ECO:0007669"/>
    <property type="project" value="UniProtKB-KW"/>
</dbReference>
<keyword evidence="13 15" id="KW-0472">Membrane</keyword>
<organism evidence="17 18">
    <name type="scientific">Candidatus Merdicola faecigallinarum</name>
    <dbReference type="NCBI Taxonomy" id="2840862"/>
    <lineage>
        <taxon>Bacteria</taxon>
        <taxon>Bacillati</taxon>
        <taxon>Bacillota</taxon>
        <taxon>Clostridia</taxon>
        <taxon>Candidatus Merdicola</taxon>
    </lineage>
</organism>
<dbReference type="SMART" id="SM00387">
    <property type="entry name" value="HATPase_c"/>
    <property type="match status" value="1"/>
</dbReference>
<dbReference type="PANTHER" id="PTHR45528:SF1">
    <property type="entry name" value="SENSOR HISTIDINE KINASE CPXA"/>
    <property type="match status" value="1"/>
</dbReference>
<reference evidence="17" key="1">
    <citation type="submission" date="2020-10" db="EMBL/GenBank/DDBJ databases">
        <authorList>
            <person name="Gilroy R."/>
        </authorList>
    </citation>
    <scope>NUCLEOTIDE SEQUENCE</scope>
    <source>
        <strain evidence="17">CHK195-15760</strain>
    </source>
</reference>
<protein>
    <recommendedName>
        <fullName evidence="3">histidine kinase</fullName>
        <ecNumber evidence="3">2.7.13.3</ecNumber>
    </recommendedName>
</protein>
<dbReference type="FunFam" id="1.10.287.130:FF:000008">
    <property type="entry name" value="Two-component sensor histidine kinase"/>
    <property type="match status" value="1"/>
</dbReference>
<feature type="domain" description="Histidine kinase" evidence="16">
    <location>
        <begin position="347"/>
        <end position="544"/>
    </location>
</feature>
<dbReference type="SUPFAM" id="SSF55874">
    <property type="entry name" value="ATPase domain of HSP90 chaperone/DNA topoisomerase II/histidine kinase"/>
    <property type="match status" value="1"/>
</dbReference>
<feature type="transmembrane region" description="Helical" evidence="15">
    <location>
        <begin position="103"/>
        <end position="122"/>
    </location>
</feature>
<dbReference type="InterPro" id="IPR003594">
    <property type="entry name" value="HATPase_dom"/>
</dbReference>
<evidence type="ECO:0000256" key="7">
    <source>
        <dbReference type="ARBA" id="ARBA00022692"/>
    </source>
</evidence>
<comment type="catalytic activity">
    <reaction evidence="1">
        <text>ATP + protein L-histidine = ADP + protein N-phospho-L-histidine.</text>
        <dbReference type="EC" id="2.7.13.3"/>
    </reaction>
</comment>
<comment type="caution">
    <text evidence="17">The sequence shown here is derived from an EMBL/GenBank/DDBJ whole genome shotgun (WGS) entry which is preliminary data.</text>
</comment>
<evidence type="ECO:0000313" key="18">
    <source>
        <dbReference type="Proteomes" id="UP000824093"/>
    </source>
</evidence>
<comment type="subcellular location">
    <subcellularLocation>
        <location evidence="2">Cell membrane</location>
        <topology evidence="2">Multi-pass membrane protein</topology>
    </subcellularLocation>
</comment>
<feature type="non-terminal residue" evidence="17">
    <location>
        <position position="1"/>
    </location>
</feature>
<feature type="coiled-coil region" evidence="14">
    <location>
        <begin position="376"/>
        <end position="403"/>
    </location>
</feature>
<keyword evidence="5" id="KW-0597">Phosphoprotein</keyword>
<keyword evidence="6" id="KW-0808">Transferase</keyword>
<dbReference type="Proteomes" id="UP000824093">
    <property type="component" value="Unassembled WGS sequence"/>
</dbReference>
<evidence type="ECO:0000256" key="1">
    <source>
        <dbReference type="ARBA" id="ARBA00000085"/>
    </source>
</evidence>
<dbReference type="EC" id="2.7.13.3" evidence="3"/>
<keyword evidence="12" id="KW-0902">Two-component regulatory system</keyword>
<accession>A0A9D1SAH1</accession>
<feature type="transmembrane region" description="Helical" evidence="15">
    <location>
        <begin position="174"/>
        <end position="195"/>
    </location>
</feature>
<dbReference type="InterPro" id="IPR050398">
    <property type="entry name" value="HssS/ArlS-like"/>
</dbReference>
<dbReference type="AlphaFoldDB" id="A0A9D1SAH1"/>
<sequence length="562" mass="64162">KQAYTNVSQTLNTDTMQEVKDNISQDVKQWKYENGEIQTNIPNLSTENYSYSNLFLSIKERIEDGAIYTSFDETVTSNTTNMDNISFHKEVFHYAHKRYEHSYINLTIAVIGILVTSVYLIISTGYKKDEEGIYLDWFDRLPLEVMGIIALIVLGIETLLVAGAIQMIQMDTSLGIILTALSGYVLGITGIYCLGSGIKRIKAKQLFKNTIIARIFRWIRRKYLSAKKSIQEGTKMSTRLALYMAAFIIISIILIGLSVTIIAIPVLIAFWIWSYFKILNKINEFNRIKDAIKHIYEGNTDIHLNEQELTGVLKELAIYVNDIAGGFSNAIQESLKSERLKTELITNVSHDIKTPLTSIINYVDLLKKENIENETIKEYLDVLDNKSQRLKKLIEDLVEASKASSGNIKLEKEKINIKELMNQISGEFEDKFKEKELEIIASIPEEDIYTMADSKYMYRIIENLYSNISKYALERSRVYVDVIKKSGKILITIKNISKEQLNISTDELMQRFVRGDSSRNTEGSGLGLSIARSLTELQHGKFNIILDGDLFKVVLEFEEISK</sequence>
<dbReference type="GO" id="GO:0000155">
    <property type="term" value="F:phosphorelay sensor kinase activity"/>
    <property type="evidence" value="ECO:0007669"/>
    <property type="project" value="InterPro"/>
</dbReference>
<evidence type="ECO:0000256" key="15">
    <source>
        <dbReference type="SAM" id="Phobius"/>
    </source>
</evidence>